<dbReference type="InterPro" id="IPR000595">
    <property type="entry name" value="cNMP-bd_dom"/>
</dbReference>
<accession>F4L795</accession>
<dbReference type="PANTHER" id="PTHR24567:SF76">
    <property type="entry name" value="CYCLIC NUCLEOTIDE-BINDING DOMAIN PROTEIN"/>
    <property type="match status" value="1"/>
</dbReference>
<dbReference type="KEGG" id="hhy:Halhy_5297"/>
<dbReference type="InterPro" id="IPR014710">
    <property type="entry name" value="RmlC-like_jellyroll"/>
</dbReference>
<dbReference type="InterPro" id="IPR050397">
    <property type="entry name" value="Env_Response_Regulators"/>
</dbReference>
<evidence type="ECO:0000259" key="1">
    <source>
        <dbReference type="PROSITE" id="PS50042"/>
    </source>
</evidence>
<proteinExistence type="predicted"/>
<evidence type="ECO:0000313" key="3">
    <source>
        <dbReference type="Proteomes" id="UP000008461"/>
    </source>
</evidence>
<reference key="2">
    <citation type="submission" date="2011-04" db="EMBL/GenBank/DDBJ databases">
        <title>Complete sequence of chromosome of Haliscomenobacter hydrossis DSM 1100.</title>
        <authorList>
            <consortium name="US DOE Joint Genome Institute (JGI-PGF)"/>
            <person name="Lucas S."/>
            <person name="Han J."/>
            <person name="Lapidus A."/>
            <person name="Bruce D."/>
            <person name="Goodwin L."/>
            <person name="Pitluck S."/>
            <person name="Peters L."/>
            <person name="Kyrpides N."/>
            <person name="Mavromatis K."/>
            <person name="Ivanova N."/>
            <person name="Ovchinnikova G."/>
            <person name="Pagani I."/>
            <person name="Daligault H."/>
            <person name="Detter J.C."/>
            <person name="Han C."/>
            <person name="Land M."/>
            <person name="Hauser L."/>
            <person name="Markowitz V."/>
            <person name="Cheng J.-F."/>
            <person name="Hugenholtz P."/>
            <person name="Woyke T."/>
            <person name="Wu D."/>
            <person name="Verbarg S."/>
            <person name="Frueling A."/>
            <person name="Brambilla E."/>
            <person name="Klenk H.-P."/>
            <person name="Eisen J.A."/>
        </authorList>
    </citation>
    <scope>NUCLEOTIDE SEQUENCE</scope>
    <source>
        <strain>DSM 1100</strain>
    </source>
</reference>
<gene>
    <name evidence="2" type="ordered locus">Halhy_5297</name>
</gene>
<keyword evidence="3" id="KW-1185">Reference proteome</keyword>
<reference evidence="2 3" key="1">
    <citation type="journal article" date="2011" name="Stand. Genomic Sci.">
        <title>Complete genome sequence of Haliscomenobacter hydrossis type strain (O).</title>
        <authorList>
            <consortium name="US DOE Joint Genome Institute (JGI-PGF)"/>
            <person name="Daligault H."/>
            <person name="Lapidus A."/>
            <person name="Zeytun A."/>
            <person name="Nolan M."/>
            <person name="Lucas S."/>
            <person name="Del Rio T.G."/>
            <person name="Tice H."/>
            <person name="Cheng J.F."/>
            <person name="Tapia R."/>
            <person name="Han C."/>
            <person name="Goodwin L."/>
            <person name="Pitluck S."/>
            <person name="Liolios K."/>
            <person name="Pagani I."/>
            <person name="Ivanova N."/>
            <person name="Huntemann M."/>
            <person name="Mavromatis K."/>
            <person name="Mikhailova N."/>
            <person name="Pati A."/>
            <person name="Chen A."/>
            <person name="Palaniappan K."/>
            <person name="Land M."/>
            <person name="Hauser L."/>
            <person name="Brambilla E.M."/>
            <person name="Rohde M."/>
            <person name="Verbarg S."/>
            <person name="Goker M."/>
            <person name="Bristow J."/>
            <person name="Eisen J.A."/>
            <person name="Markowitz V."/>
            <person name="Hugenholtz P."/>
            <person name="Kyrpides N.C."/>
            <person name="Klenk H.P."/>
            <person name="Woyke T."/>
        </authorList>
    </citation>
    <scope>NUCLEOTIDE SEQUENCE [LARGE SCALE GENOMIC DNA]</scope>
    <source>
        <strain evidence="3">ATCC 27775 / DSM 1100 / LMG 10767 / O</strain>
    </source>
</reference>
<sequence>MSQELSQFLLAIFPLPRNVLEEVLGAFQYWEYPKNHYLLKQGRPCSYLYFLKKGAVRYIFTDDNGKENNVWFTFENDVVTDATSFVQQQPAFESIQLLEESELYGIHYDDLSNLLQQHHAFALWYIKLVEQFYIVQIEERIFDLQFLSARERYEKLLQYFPTITNRVSLGHIASYLNITQETLSRIRAGKM</sequence>
<dbReference type="GO" id="GO:0003700">
    <property type="term" value="F:DNA-binding transcription factor activity"/>
    <property type="evidence" value="ECO:0007669"/>
    <property type="project" value="TreeGrafter"/>
</dbReference>
<dbReference type="AlphaFoldDB" id="F4L795"/>
<dbReference type="SUPFAM" id="SSF51206">
    <property type="entry name" value="cAMP-binding domain-like"/>
    <property type="match status" value="1"/>
</dbReference>
<dbReference type="InterPro" id="IPR018490">
    <property type="entry name" value="cNMP-bd_dom_sf"/>
</dbReference>
<dbReference type="Pfam" id="PF00027">
    <property type="entry name" value="cNMP_binding"/>
    <property type="match status" value="1"/>
</dbReference>
<name>F4L795_HALH1</name>
<dbReference type="OrthoDB" id="758145at2"/>
<dbReference type="HOGENOM" id="CLU_075053_9_3_10"/>
<dbReference type="PROSITE" id="PS50042">
    <property type="entry name" value="CNMP_BINDING_3"/>
    <property type="match status" value="1"/>
</dbReference>
<evidence type="ECO:0000313" key="2">
    <source>
        <dbReference type="EMBL" id="AEE53122.1"/>
    </source>
</evidence>
<dbReference type="STRING" id="760192.Halhy_5297"/>
<dbReference type="RefSeq" id="WP_013767657.1">
    <property type="nucleotide sequence ID" value="NC_015510.1"/>
</dbReference>
<dbReference type="Proteomes" id="UP000008461">
    <property type="component" value="Chromosome"/>
</dbReference>
<feature type="domain" description="Cyclic nucleotide-binding" evidence="1">
    <location>
        <begin position="11"/>
        <end position="115"/>
    </location>
</feature>
<protein>
    <submittedName>
        <fullName evidence="2">Transcriptional regulator, Crp/Fnr family</fullName>
    </submittedName>
</protein>
<dbReference type="CDD" id="cd00038">
    <property type="entry name" value="CAP_ED"/>
    <property type="match status" value="1"/>
</dbReference>
<dbReference type="EMBL" id="CP002691">
    <property type="protein sequence ID" value="AEE53122.1"/>
    <property type="molecule type" value="Genomic_DNA"/>
</dbReference>
<dbReference type="SMART" id="SM00100">
    <property type="entry name" value="cNMP"/>
    <property type="match status" value="1"/>
</dbReference>
<dbReference type="eggNOG" id="COG0664">
    <property type="taxonomic scope" value="Bacteria"/>
</dbReference>
<dbReference type="Gene3D" id="2.60.120.10">
    <property type="entry name" value="Jelly Rolls"/>
    <property type="match status" value="1"/>
</dbReference>
<organism evidence="2 3">
    <name type="scientific">Haliscomenobacter hydrossis (strain ATCC 27775 / DSM 1100 / LMG 10767 / O)</name>
    <dbReference type="NCBI Taxonomy" id="760192"/>
    <lineage>
        <taxon>Bacteria</taxon>
        <taxon>Pseudomonadati</taxon>
        <taxon>Bacteroidota</taxon>
        <taxon>Saprospiria</taxon>
        <taxon>Saprospirales</taxon>
        <taxon>Haliscomenobacteraceae</taxon>
        <taxon>Haliscomenobacter</taxon>
    </lineage>
</organism>
<dbReference type="GO" id="GO:0005829">
    <property type="term" value="C:cytosol"/>
    <property type="evidence" value="ECO:0007669"/>
    <property type="project" value="TreeGrafter"/>
</dbReference>
<dbReference type="PANTHER" id="PTHR24567">
    <property type="entry name" value="CRP FAMILY TRANSCRIPTIONAL REGULATORY PROTEIN"/>
    <property type="match status" value="1"/>
</dbReference>